<gene>
    <name evidence="5" type="ORF">GCM10008174_35240</name>
</gene>
<name>A0A9W6JSS4_9HYPH</name>
<evidence type="ECO:0000256" key="1">
    <source>
        <dbReference type="ARBA" id="ARBA00022723"/>
    </source>
</evidence>
<dbReference type="InterPro" id="IPR042230">
    <property type="entry name" value="CusF_sf"/>
</dbReference>
<dbReference type="InterPro" id="IPR008972">
    <property type="entry name" value="Cupredoxin"/>
</dbReference>
<evidence type="ECO:0000313" key="5">
    <source>
        <dbReference type="EMBL" id="GLK81783.1"/>
    </source>
</evidence>
<protein>
    <recommendedName>
        <fullName evidence="7">Copper-binding protein</fullName>
    </recommendedName>
</protein>
<evidence type="ECO:0000313" key="6">
    <source>
        <dbReference type="Proteomes" id="UP001143309"/>
    </source>
</evidence>
<dbReference type="SUPFAM" id="SSF49503">
    <property type="entry name" value="Cupredoxins"/>
    <property type="match status" value="1"/>
</dbReference>
<keyword evidence="2" id="KW-0186">Copper</keyword>
<dbReference type="RefSeq" id="WP_309299124.1">
    <property type="nucleotide sequence ID" value="NZ_BSFL01000005.1"/>
</dbReference>
<dbReference type="AlphaFoldDB" id="A0A9W6JSS4"/>
<dbReference type="Gene3D" id="2.60.40.420">
    <property type="entry name" value="Cupredoxins - blue copper proteins"/>
    <property type="match status" value="1"/>
</dbReference>
<evidence type="ECO:0000256" key="2">
    <source>
        <dbReference type="ARBA" id="ARBA00023008"/>
    </source>
</evidence>
<evidence type="ECO:0000256" key="4">
    <source>
        <dbReference type="SAM" id="SignalP"/>
    </source>
</evidence>
<proteinExistence type="predicted"/>
<dbReference type="InterPro" id="IPR050845">
    <property type="entry name" value="Cu-binding_ET"/>
</dbReference>
<dbReference type="GO" id="GO:0046872">
    <property type="term" value="F:metal ion binding"/>
    <property type="evidence" value="ECO:0007669"/>
    <property type="project" value="UniProtKB-KW"/>
</dbReference>
<feature type="region of interest" description="Disordered" evidence="3">
    <location>
        <begin position="20"/>
        <end position="43"/>
    </location>
</feature>
<dbReference type="CDD" id="cd04211">
    <property type="entry name" value="Cupredoxin_like_2"/>
    <property type="match status" value="1"/>
</dbReference>
<evidence type="ECO:0008006" key="7">
    <source>
        <dbReference type="Google" id="ProtNLM"/>
    </source>
</evidence>
<organism evidence="5 6">
    <name type="scientific">Methylopila turkensis</name>
    <dbReference type="NCBI Taxonomy" id="1437816"/>
    <lineage>
        <taxon>Bacteria</taxon>
        <taxon>Pseudomonadati</taxon>
        <taxon>Pseudomonadota</taxon>
        <taxon>Alphaproteobacteria</taxon>
        <taxon>Hyphomicrobiales</taxon>
        <taxon>Methylopilaceae</taxon>
        <taxon>Methylopila</taxon>
    </lineage>
</organism>
<accession>A0A9W6JSS4</accession>
<dbReference type="Gene3D" id="2.40.50.320">
    <property type="entry name" value="Copper binding periplasmic protein CusF"/>
    <property type="match status" value="1"/>
</dbReference>
<comment type="caution">
    <text evidence="5">The sequence shown here is derived from an EMBL/GenBank/DDBJ whole genome shotgun (WGS) entry which is preliminary data.</text>
</comment>
<dbReference type="PANTHER" id="PTHR38439:SF3">
    <property type="entry name" value="COPPER-RESISTANT CUPROPROTEIN COPI"/>
    <property type="match status" value="1"/>
</dbReference>
<dbReference type="EMBL" id="BSFL01000005">
    <property type="protein sequence ID" value="GLK81783.1"/>
    <property type="molecule type" value="Genomic_DNA"/>
</dbReference>
<dbReference type="PANTHER" id="PTHR38439">
    <property type="entry name" value="AURACYANIN-B"/>
    <property type="match status" value="1"/>
</dbReference>
<keyword evidence="6" id="KW-1185">Reference proteome</keyword>
<feature type="signal peptide" evidence="4">
    <location>
        <begin position="1"/>
        <end position="21"/>
    </location>
</feature>
<reference evidence="5" key="1">
    <citation type="journal article" date="2014" name="Int. J. Syst. Evol. Microbiol.">
        <title>Complete genome sequence of Corynebacterium casei LMG S-19264T (=DSM 44701T), isolated from a smear-ripened cheese.</title>
        <authorList>
            <consortium name="US DOE Joint Genome Institute (JGI-PGF)"/>
            <person name="Walter F."/>
            <person name="Albersmeier A."/>
            <person name="Kalinowski J."/>
            <person name="Ruckert C."/>
        </authorList>
    </citation>
    <scope>NUCLEOTIDE SEQUENCE</scope>
    <source>
        <strain evidence="5">VKM B-2748</strain>
    </source>
</reference>
<feature type="chain" id="PRO_5040947152" description="Copper-binding protein" evidence="4">
    <location>
        <begin position="22"/>
        <end position="258"/>
    </location>
</feature>
<evidence type="ECO:0000256" key="3">
    <source>
        <dbReference type="SAM" id="MobiDB-lite"/>
    </source>
</evidence>
<keyword evidence="1" id="KW-0479">Metal-binding</keyword>
<dbReference type="Pfam" id="PF11604">
    <property type="entry name" value="CusF_Ec"/>
    <property type="match status" value="1"/>
</dbReference>
<reference evidence="5" key="2">
    <citation type="submission" date="2023-01" db="EMBL/GenBank/DDBJ databases">
        <authorList>
            <person name="Sun Q."/>
            <person name="Evtushenko L."/>
        </authorList>
    </citation>
    <scope>NUCLEOTIDE SEQUENCE</scope>
    <source>
        <strain evidence="5">VKM B-2748</strain>
    </source>
</reference>
<dbReference type="InterPro" id="IPR021647">
    <property type="entry name" value="CusF_Ec"/>
</dbReference>
<dbReference type="Proteomes" id="UP001143309">
    <property type="component" value="Unassembled WGS sequence"/>
</dbReference>
<sequence>MKTFLTLAVLLTALAPVAASADPGHSHGEATAFGEPGDPKRPSRTVEVVMKETDDGKMLFAPVSIAARRGEQVRFVLKNEGQLDHEFILATRAENDRHAIAMRKNPDMEHDEPNGRRVAPGKSDEIIWKFSKSGEFNFACLIPGHRDGRDGRHGRRQVTPRRHSNMKKTATVIGALAVAIISTAAAAADGTVKKINEAAGKITIDHGPIKNLGMDEPMTMVFKAGDPAMLKSVKVGDKVTFEADRVNGQITVTTIRKM</sequence>
<keyword evidence="4" id="KW-0732">Signal</keyword>